<dbReference type="AlphaFoldDB" id="A0A0P6XKF1"/>
<dbReference type="SMART" id="SM01235">
    <property type="entry name" value="Haem_bd"/>
    <property type="match status" value="1"/>
</dbReference>
<organism evidence="2 3">
    <name type="scientific">Leptolinea tardivitalis</name>
    <dbReference type="NCBI Taxonomy" id="229920"/>
    <lineage>
        <taxon>Bacteria</taxon>
        <taxon>Bacillati</taxon>
        <taxon>Chloroflexota</taxon>
        <taxon>Anaerolineae</taxon>
        <taxon>Anaerolineales</taxon>
        <taxon>Anaerolineaceae</taxon>
        <taxon>Leptolinea</taxon>
    </lineage>
</organism>
<dbReference type="STRING" id="229920.ADM99_10520"/>
<name>A0A0P6XKF1_9CHLR</name>
<protein>
    <submittedName>
        <fullName evidence="2">Cytochrome C</fullName>
    </submittedName>
</protein>
<sequence length="140" mass="15654">MVIFGLAVAVFILIQFVPYGKNHINPPVTGEPAWDSPQTRELAKRACFDCHSNETVYPWYSNVAPVSWLVQHDIEEGRGRLNFSEWEAGSRRAQRAGNEVREVISSGEMPMPIYVLQHPSAKLTDAEKMALIAGLESSLK</sequence>
<dbReference type="InterPro" id="IPR025992">
    <property type="entry name" value="Haem-bd"/>
</dbReference>
<evidence type="ECO:0000259" key="1">
    <source>
        <dbReference type="SMART" id="SM01235"/>
    </source>
</evidence>
<reference evidence="2 3" key="1">
    <citation type="submission" date="2015-07" db="EMBL/GenBank/DDBJ databases">
        <title>Genome sequence of Leptolinea tardivitalis DSM 16556.</title>
        <authorList>
            <person name="Hemp J."/>
            <person name="Ward L.M."/>
            <person name="Pace L.A."/>
            <person name="Fischer W.W."/>
        </authorList>
    </citation>
    <scope>NUCLEOTIDE SEQUENCE [LARGE SCALE GENOMIC DNA]</scope>
    <source>
        <strain evidence="2 3">YMTK-2</strain>
    </source>
</reference>
<dbReference type="EMBL" id="LGCK01000010">
    <property type="protein sequence ID" value="KPL71965.1"/>
    <property type="molecule type" value="Genomic_DNA"/>
</dbReference>
<dbReference type="Pfam" id="PF14376">
    <property type="entry name" value="Haem_bd"/>
    <property type="match status" value="1"/>
</dbReference>
<keyword evidence="3" id="KW-1185">Reference proteome</keyword>
<dbReference type="Proteomes" id="UP000050430">
    <property type="component" value="Unassembled WGS sequence"/>
</dbReference>
<evidence type="ECO:0000313" key="2">
    <source>
        <dbReference type="EMBL" id="KPL71965.1"/>
    </source>
</evidence>
<dbReference type="PATRIC" id="fig|229920.5.peg.2019"/>
<proteinExistence type="predicted"/>
<gene>
    <name evidence="2" type="ORF">ADM99_10520</name>
</gene>
<feature type="domain" description="Haem-binding" evidence="1">
    <location>
        <begin position="8"/>
        <end position="139"/>
    </location>
</feature>
<dbReference type="OrthoDB" id="196738at2"/>
<comment type="caution">
    <text evidence="2">The sequence shown here is derived from an EMBL/GenBank/DDBJ whole genome shotgun (WGS) entry which is preliminary data.</text>
</comment>
<evidence type="ECO:0000313" key="3">
    <source>
        <dbReference type="Proteomes" id="UP000050430"/>
    </source>
</evidence>
<accession>A0A0P6XKF1</accession>